<evidence type="ECO:0000256" key="1">
    <source>
        <dbReference type="SAM" id="MobiDB-lite"/>
    </source>
</evidence>
<feature type="compositionally biased region" description="Polar residues" evidence="1">
    <location>
        <begin position="160"/>
        <end position="172"/>
    </location>
</feature>
<feature type="region of interest" description="Disordered" evidence="1">
    <location>
        <begin position="1"/>
        <end position="124"/>
    </location>
</feature>
<dbReference type="AlphaFoldDB" id="A0A1W5D8F4"/>
<feature type="region of interest" description="Disordered" evidence="1">
    <location>
        <begin position="154"/>
        <end position="350"/>
    </location>
</feature>
<dbReference type="InterPro" id="IPR013268">
    <property type="entry name" value="UTP16"/>
</dbReference>
<feature type="region of interest" description="Disordered" evidence="1">
    <location>
        <begin position="362"/>
        <end position="484"/>
    </location>
</feature>
<feature type="compositionally biased region" description="Polar residues" evidence="1">
    <location>
        <begin position="400"/>
        <end position="420"/>
    </location>
</feature>
<proteinExistence type="predicted"/>
<feature type="compositionally biased region" description="Acidic residues" evidence="1">
    <location>
        <begin position="324"/>
        <end position="340"/>
    </location>
</feature>
<feature type="compositionally biased region" description="Basic and acidic residues" evidence="1">
    <location>
        <begin position="92"/>
        <end position="101"/>
    </location>
</feature>
<protein>
    <submittedName>
        <fullName evidence="2">U3 snoRNA associated</fullName>
    </submittedName>
</protein>
<feature type="compositionally biased region" description="Basic and acidic residues" evidence="1">
    <location>
        <begin position="470"/>
        <end position="483"/>
    </location>
</feature>
<accession>A0A1W5D8F4</accession>
<name>A0A1W5D8F4_9LECA</name>
<feature type="compositionally biased region" description="Basic and acidic residues" evidence="1">
    <location>
        <begin position="15"/>
        <end position="26"/>
    </location>
</feature>
<evidence type="ECO:0000313" key="3">
    <source>
        <dbReference type="Proteomes" id="UP000192927"/>
    </source>
</evidence>
<organism evidence="2 3">
    <name type="scientific">Lasallia pustulata</name>
    <dbReference type="NCBI Taxonomy" id="136370"/>
    <lineage>
        <taxon>Eukaryota</taxon>
        <taxon>Fungi</taxon>
        <taxon>Dikarya</taxon>
        <taxon>Ascomycota</taxon>
        <taxon>Pezizomycotina</taxon>
        <taxon>Lecanoromycetes</taxon>
        <taxon>OSLEUM clade</taxon>
        <taxon>Umbilicariomycetidae</taxon>
        <taxon>Umbilicariales</taxon>
        <taxon>Umbilicariaceae</taxon>
        <taxon>Lasallia</taxon>
    </lineage>
</organism>
<feature type="compositionally biased region" description="Basic and acidic residues" evidence="1">
    <location>
        <begin position="314"/>
        <end position="323"/>
    </location>
</feature>
<feature type="compositionally biased region" description="Polar residues" evidence="1">
    <location>
        <begin position="240"/>
        <end position="262"/>
    </location>
</feature>
<dbReference type="Pfam" id="PF08297">
    <property type="entry name" value="U3_snoRNA_assoc"/>
    <property type="match status" value="1"/>
</dbReference>
<feature type="compositionally biased region" description="Basic and acidic residues" evidence="1">
    <location>
        <begin position="362"/>
        <end position="371"/>
    </location>
</feature>
<keyword evidence="3" id="KW-1185">Reference proteome</keyword>
<evidence type="ECO:0000313" key="2">
    <source>
        <dbReference type="EMBL" id="SLM39396.1"/>
    </source>
</evidence>
<dbReference type="GO" id="GO:0006364">
    <property type="term" value="P:rRNA processing"/>
    <property type="evidence" value="ECO:0007669"/>
    <property type="project" value="InterPro"/>
</dbReference>
<reference evidence="3" key="1">
    <citation type="submission" date="2017-03" db="EMBL/GenBank/DDBJ databases">
        <authorList>
            <person name="Sharma R."/>
            <person name="Thines M."/>
        </authorList>
    </citation>
    <scope>NUCLEOTIDE SEQUENCE [LARGE SCALE GENOMIC DNA]</scope>
</reference>
<dbReference type="Proteomes" id="UP000192927">
    <property type="component" value="Unassembled WGS sequence"/>
</dbReference>
<dbReference type="GO" id="GO:0030515">
    <property type="term" value="F:snoRNA binding"/>
    <property type="evidence" value="ECO:0007669"/>
    <property type="project" value="InterPro"/>
</dbReference>
<dbReference type="EMBL" id="FWEW01003499">
    <property type="protein sequence ID" value="SLM39396.1"/>
    <property type="molecule type" value="Genomic_DNA"/>
</dbReference>
<sequence>MVTTRRQSHVFPEANLKDGSEIETPRAHVKKRKTGDDTDATAPESSAKRKRKNSASETIVVGTPVKTNGTKEATSAFKDLDRASVGMLESDSYEHNGRKTESAASNGSKPSVELDCDTKGPWAAKSISPVGYVENGTHKSQQIVSVVIEGKPADNENIEAGSSNSNKQTSSGKKGRLIKDLPVRSAATTGLIDDAAKTSIASSKEGYEKSGGDEVASSTIEQPNDKVASPTQALKKQAQTRKASTGTPEASQTTLASKTSGSVPRPQLDKTGSTRSLSGEHEASMTDVSAKAPKANHKRFASEEPKPPPVQRPKTQEHSKPHDEDDDTNVVVADSDDDAPETLTASAGLEQVRATAIEAARAVEKQEATTKEKRKARDSRLKEQAKSASKRRKIHRETLPESNPENASERPTGSVSNQPKASIGSRMNGRSALPALLPDEILAIEPAARPPTPPKEQEARLMSVSKKRKFLDADPKPPKDVKRGPVTVRVLEAQRQLLPPRASKTSKALKEAWLVGRRGAGGAAVVQRRKLGGGFVRK</sequence>